<sequence length="309" mass="32598">MANPGAVTHPARHTPGDPAVHPTWCLAGAPGAPRCTKRPGRGGVGRHRRETQPMSYMNPHAGLRQGGDAATCPPQAVPSSGLRMSLLLVSLLLAVTPGWAAPKDSANRPEGPAAEPVPNLLHPEPEELRLLQSYLRRVRQMAQDPAHMTREQVLLYLFALHDYDRSGQLDGLEFMQLLMEVVSQEAQGQPSPDAVIMVIDGILETQDLNGDGLLNPSELLLPPAQGQPPPTDAPDGEGVVQWAPEEPEQRAVALELPGAQGAAGPGVELPEAAGPLAEQPEAEGLLLSRTGPEAAQPEEEAAGAPNAEI</sequence>
<feature type="domain" description="EF-hand" evidence="6">
    <location>
        <begin position="149"/>
        <end position="184"/>
    </location>
</feature>
<proteinExistence type="predicted"/>
<dbReference type="GO" id="GO:0005509">
    <property type="term" value="F:calcium ion binding"/>
    <property type="evidence" value="ECO:0007669"/>
    <property type="project" value="InterPro"/>
</dbReference>
<dbReference type="InterPro" id="IPR011992">
    <property type="entry name" value="EF-hand-dom_pair"/>
</dbReference>
<accession>A0A674JVX1</accession>
<dbReference type="InterPro" id="IPR018247">
    <property type="entry name" value="EF_Hand_1_Ca_BS"/>
</dbReference>
<keyword evidence="1" id="KW-0479">Metal-binding</keyword>
<evidence type="ECO:0000256" key="4">
    <source>
        <dbReference type="ARBA" id="ARBA00022837"/>
    </source>
</evidence>
<evidence type="ECO:0000256" key="1">
    <source>
        <dbReference type="ARBA" id="ARBA00022723"/>
    </source>
</evidence>
<dbReference type="AlphaFoldDB" id="A0A674JVX1"/>
<dbReference type="PANTHER" id="PTHR23104">
    <property type="entry name" value="MULTIPLE COAGULATION FACTOR DEFICIENCY PROTEIN 2 NEURAL STEM CELL DERIVED NEURONAL SURVIVAL PROTEIN"/>
    <property type="match status" value="1"/>
</dbReference>
<dbReference type="Ensembl" id="ENSTMTT00000026918.1">
    <property type="protein sequence ID" value="ENSTMTP00000025981.1"/>
    <property type="gene ID" value="ENSTMTG00000018995.1"/>
</dbReference>
<evidence type="ECO:0000259" key="6">
    <source>
        <dbReference type="PROSITE" id="PS50222"/>
    </source>
</evidence>
<feature type="region of interest" description="Disordered" evidence="5">
    <location>
        <begin position="213"/>
        <end position="239"/>
    </location>
</feature>
<organism evidence="7 8">
    <name type="scientific">Terrapene triunguis</name>
    <name type="common">Three-toed box turtle</name>
    <dbReference type="NCBI Taxonomy" id="2587831"/>
    <lineage>
        <taxon>Eukaryota</taxon>
        <taxon>Metazoa</taxon>
        <taxon>Chordata</taxon>
        <taxon>Craniata</taxon>
        <taxon>Vertebrata</taxon>
        <taxon>Euteleostomi</taxon>
        <taxon>Archelosauria</taxon>
        <taxon>Testudinata</taxon>
        <taxon>Testudines</taxon>
        <taxon>Cryptodira</taxon>
        <taxon>Durocryptodira</taxon>
        <taxon>Testudinoidea</taxon>
        <taxon>Emydidae</taxon>
        <taxon>Terrapene</taxon>
    </lineage>
</organism>
<evidence type="ECO:0000256" key="3">
    <source>
        <dbReference type="ARBA" id="ARBA00022737"/>
    </source>
</evidence>
<dbReference type="InParanoid" id="A0A674JVX1"/>
<dbReference type="InterPro" id="IPR002048">
    <property type="entry name" value="EF_hand_dom"/>
</dbReference>
<protein>
    <recommendedName>
        <fullName evidence="6">EF-hand domain-containing protein</fullName>
    </recommendedName>
</protein>
<evidence type="ECO:0000313" key="8">
    <source>
        <dbReference type="Proteomes" id="UP000472274"/>
    </source>
</evidence>
<feature type="region of interest" description="Disordered" evidence="5">
    <location>
        <begin position="255"/>
        <end position="309"/>
    </location>
</feature>
<dbReference type="PANTHER" id="PTHR23104:SF15">
    <property type="entry name" value="CELL GROWTH REGULATOR WITH EF HAND DOMAIN PROTEIN 1"/>
    <property type="match status" value="1"/>
</dbReference>
<dbReference type="PROSITE" id="PS00018">
    <property type="entry name" value="EF_HAND_1"/>
    <property type="match status" value="2"/>
</dbReference>
<reference evidence="7" key="1">
    <citation type="submission" date="2025-08" db="UniProtKB">
        <authorList>
            <consortium name="Ensembl"/>
        </authorList>
    </citation>
    <scope>IDENTIFICATION</scope>
</reference>
<dbReference type="InterPro" id="IPR052110">
    <property type="entry name" value="MCFD2-like"/>
</dbReference>
<dbReference type="SUPFAM" id="SSF47473">
    <property type="entry name" value="EF-hand"/>
    <property type="match status" value="1"/>
</dbReference>
<reference evidence="7" key="2">
    <citation type="submission" date="2025-09" db="UniProtKB">
        <authorList>
            <consortium name="Ensembl"/>
        </authorList>
    </citation>
    <scope>IDENTIFICATION</scope>
</reference>
<dbReference type="GeneTree" id="ENSGT00950000185281"/>
<dbReference type="Gene3D" id="1.10.238.10">
    <property type="entry name" value="EF-hand"/>
    <property type="match status" value="1"/>
</dbReference>
<dbReference type="PROSITE" id="PS50222">
    <property type="entry name" value="EF_HAND_2"/>
    <property type="match status" value="1"/>
</dbReference>
<gene>
    <name evidence="7" type="primary">CGREF1</name>
</gene>
<name>A0A674JVX1_9SAUR</name>
<dbReference type="Proteomes" id="UP000472274">
    <property type="component" value="Unplaced"/>
</dbReference>
<evidence type="ECO:0000256" key="2">
    <source>
        <dbReference type="ARBA" id="ARBA00022729"/>
    </source>
</evidence>
<keyword evidence="3" id="KW-0677">Repeat</keyword>
<keyword evidence="2" id="KW-0732">Signal</keyword>
<keyword evidence="8" id="KW-1185">Reference proteome</keyword>
<keyword evidence="4" id="KW-0106">Calcium</keyword>
<evidence type="ECO:0000313" key="7">
    <source>
        <dbReference type="Ensembl" id="ENSTMTP00000025981.1"/>
    </source>
</evidence>
<evidence type="ECO:0000256" key="5">
    <source>
        <dbReference type="SAM" id="MobiDB-lite"/>
    </source>
</evidence>